<evidence type="ECO:0000313" key="1">
    <source>
        <dbReference type="EMBL" id="SUN58045.1"/>
    </source>
</evidence>
<dbReference type="Proteomes" id="UP000254924">
    <property type="component" value="Unassembled WGS sequence"/>
</dbReference>
<reference evidence="1 2" key="1">
    <citation type="submission" date="2018-06" db="EMBL/GenBank/DDBJ databases">
        <authorList>
            <consortium name="Pathogen Informatics"/>
            <person name="Doyle S."/>
        </authorList>
    </citation>
    <scope>NUCLEOTIDE SEQUENCE [LARGE SCALE GENOMIC DNA]</scope>
    <source>
        <strain evidence="1 2">NCTC12224</strain>
    </source>
</reference>
<organism evidence="1 2">
    <name type="scientific">Streptococcus hyointestinalis</name>
    <dbReference type="NCBI Taxonomy" id="1337"/>
    <lineage>
        <taxon>Bacteria</taxon>
        <taxon>Bacillati</taxon>
        <taxon>Bacillota</taxon>
        <taxon>Bacilli</taxon>
        <taxon>Lactobacillales</taxon>
        <taxon>Streptococcaceae</taxon>
        <taxon>Streptococcus</taxon>
    </lineage>
</organism>
<name>A0A380JZY3_9STRE</name>
<accession>A0A380JZY3</accession>
<gene>
    <name evidence="1" type="ORF">NCTC12224_00084</name>
</gene>
<protein>
    <submittedName>
        <fullName evidence="1">Uncharacterized protein</fullName>
    </submittedName>
</protein>
<dbReference type="RefSeq" id="WP_115267805.1">
    <property type="nucleotide sequence ID" value="NZ_JBNPOC010000030.1"/>
</dbReference>
<dbReference type="GeneID" id="78355600"/>
<proteinExistence type="predicted"/>
<dbReference type="EMBL" id="UHFN01000002">
    <property type="protein sequence ID" value="SUN58045.1"/>
    <property type="molecule type" value="Genomic_DNA"/>
</dbReference>
<keyword evidence="2" id="KW-1185">Reference proteome</keyword>
<sequence length="109" mass="12841">MFNSTNNVYVVNSSYVNEEGHLVINHVGSYTTFEEAFRVYIQHETFVEHDFGRDLADAFEYAYYIAKGRMFQHISSFVRLSDEDIRREARKRILANKARRLTKSLLGLR</sequence>
<evidence type="ECO:0000313" key="2">
    <source>
        <dbReference type="Proteomes" id="UP000254924"/>
    </source>
</evidence>
<dbReference type="AlphaFoldDB" id="A0A380JZY3"/>